<proteinExistence type="predicted"/>
<dbReference type="Gene3D" id="3.30.710.10">
    <property type="entry name" value="Potassium Channel Kv1.1, Chain A"/>
    <property type="match status" value="1"/>
</dbReference>
<protein>
    <submittedName>
        <fullName evidence="4">BTB domain-containing protein</fullName>
    </submittedName>
</protein>
<dbReference type="SMART" id="SM00061">
    <property type="entry name" value="MATH"/>
    <property type="match status" value="1"/>
</dbReference>
<dbReference type="Pfam" id="PF00651">
    <property type="entry name" value="BTB"/>
    <property type="match status" value="1"/>
</dbReference>
<dbReference type="InterPro" id="IPR008974">
    <property type="entry name" value="TRAF-like"/>
</dbReference>
<dbReference type="Pfam" id="PF22486">
    <property type="entry name" value="MATH_2"/>
    <property type="match status" value="1"/>
</dbReference>
<dbReference type="SMART" id="SM00225">
    <property type="entry name" value="BTB"/>
    <property type="match status" value="1"/>
</dbReference>
<reference evidence="3" key="2">
    <citation type="submission" date="2014-05" db="EMBL/GenBank/DDBJ databases">
        <title>The genome and life-stage specific transcriptomes of Globodera pallida elucidate key aspects of plant parasitism by a cyst nematode.</title>
        <authorList>
            <person name="Cotton J.A."/>
            <person name="Lilley C.J."/>
            <person name="Jones L.M."/>
            <person name="Kikuchi T."/>
            <person name="Reid A.J."/>
            <person name="Thorpe P."/>
            <person name="Tsai I.J."/>
            <person name="Beasley H."/>
            <person name="Blok V."/>
            <person name="Cock P.J.A."/>
            <person name="Van den Akker S.E."/>
            <person name="Holroyd N."/>
            <person name="Hunt M."/>
            <person name="Mantelin S."/>
            <person name="Naghra H."/>
            <person name="Pain A."/>
            <person name="Palomares-Rius J.E."/>
            <person name="Zarowiecki M."/>
            <person name="Berriman M."/>
            <person name="Jones J.T."/>
            <person name="Urwin P.E."/>
        </authorList>
    </citation>
    <scope>NUCLEOTIDE SEQUENCE [LARGE SCALE GENOMIC DNA]</scope>
    <source>
        <strain evidence="3">Lindley</strain>
    </source>
</reference>
<dbReference type="SUPFAM" id="SSF49599">
    <property type="entry name" value="TRAF domain-like"/>
    <property type="match status" value="1"/>
</dbReference>
<name>A0A183CG98_GLOPA</name>
<dbReference type="PANTHER" id="PTHR45774">
    <property type="entry name" value="BTB/POZ DOMAIN-CONTAINING"/>
    <property type="match status" value="1"/>
</dbReference>
<keyword evidence="3" id="KW-1185">Reference proteome</keyword>
<dbReference type="PROSITE" id="PS50097">
    <property type="entry name" value="BTB"/>
    <property type="match status" value="1"/>
</dbReference>
<dbReference type="WBParaSite" id="GPLIN_001190300">
    <property type="protein sequence ID" value="GPLIN_001190300"/>
    <property type="gene ID" value="GPLIN_001190300"/>
</dbReference>
<accession>A0A183CG98</accession>
<dbReference type="Gene3D" id="2.60.210.10">
    <property type="entry name" value="Apoptosis, Tumor Necrosis Factor Receptor Associated Protein 2, Chain A"/>
    <property type="match status" value="1"/>
</dbReference>
<dbReference type="AlphaFoldDB" id="A0A183CG98"/>
<evidence type="ECO:0000313" key="4">
    <source>
        <dbReference type="WBParaSite" id="GPLIN_001190300"/>
    </source>
</evidence>
<organism evidence="3 4">
    <name type="scientific">Globodera pallida</name>
    <name type="common">Potato cyst nematode worm</name>
    <name type="synonym">Heterodera pallida</name>
    <dbReference type="NCBI Taxonomy" id="36090"/>
    <lineage>
        <taxon>Eukaryota</taxon>
        <taxon>Metazoa</taxon>
        <taxon>Ecdysozoa</taxon>
        <taxon>Nematoda</taxon>
        <taxon>Chromadorea</taxon>
        <taxon>Rhabditida</taxon>
        <taxon>Tylenchina</taxon>
        <taxon>Tylenchomorpha</taxon>
        <taxon>Tylenchoidea</taxon>
        <taxon>Heteroderidae</taxon>
        <taxon>Heteroderinae</taxon>
        <taxon>Globodera</taxon>
    </lineage>
</organism>
<reference evidence="3" key="1">
    <citation type="submission" date="2013-12" db="EMBL/GenBank/DDBJ databases">
        <authorList>
            <person name="Aslett M."/>
        </authorList>
    </citation>
    <scope>NUCLEOTIDE SEQUENCE [LARGE SCALE GENOMIC DNA]</scope>
    <source>
        <strain evidence="3">Lindley</strain>
    </source>
</reference>
<feature type="domain" description="BTB" evidence="1">
    <location>
        <begin position="22"/>
        <end position="94"/>
    </location>
</feature>
<evidence type="ECO:0000313" key="3">
    <source>
        <dbReference type="Proteomes" id="UP000050741"/>
    </source>
</evidence>
<evidence type="ECO:0000259" key="2">
    <source>
        <dbReference type="PROSITE" id="PS50144"/>
    </source>
</evidence>
<dbReference type="PANTHER" id="PTHR45774:SF3">
    <property type="entry name" value="BTB (POZ) DOMAIN-CONTAINING 2B-RELATED"/>
    <property type="match status" value="1"/>
</dbReference>
<reference evidence="4" key="3">
    <citation type="submission" date="2016-06" db="UniProtKB">
        <authorList>
            <consortium name="WormBaseParasite"/>
        </authorList>
    </citation>
    <scope>IDENTIFICATION</scope>
</reference>
<dbReference type="SUPFAM" id="SSF54695">
    <property type="entry name" value="POZ domain"/>
    <property type="match status" value="1"/>
</dbReference>
<feature type="domain" description="MATH" evidence="2">
    <location>
        <begin position="255"/>
        <end position="389"/>
    </location>
</feature>
<sequence length="398" mass="44721">MTQKPNSSLGRMEHLLSTGDRADVQFLVGKGDEKELLSAHKLILKTASDVFETMFRFDEENAKSAAAAIKPVEVPDVELGAFKTMLSFIYADDLRGLNGDNAIAVLYAAKKYDVPGLVKACVAFPIPALRNVFAAFDQARLHGEELFVCGEIAIWIAAFIWADEQCRKSEKECSAENRRAMLGPALYKIRFPRISTEDFAEHIVPCGVLTDAELLSMYMRHCHPGRVLPEQYKLKFSTKRRTATKSPGDDAYKANGTIRLQIDDVLYLEFAGVDEENSRQLSEPVYIRGLPWKISASSRTNRDHQCLSFYLYCNADDSDANWSCAWSATFKIVSLTEGKKDLIREYRNTFNATNTRFGYALFTSLKKLMDPKNGWYDAENDSVTLEVDVTADKPHGVD</sequence>
<dbReference type="InterPro" id="IPR000210">
    <property type="entry name" value="BTB/POZ_dom"/>
</dbReference>
<evidence type="ECO:0000259" key="1">
    <source>
        <dbReference type="PROSITE" id="PS50097"/>
    </source>
</evidence>
<dbReference type="Proteomes" id="UP000050741">
    <property type="component" value="Unassembled WGS sequence"/>
</dbReference>
<dbReference type="PROSITE" id="PS50144">
    <property type="entry name" value="MATH"/>
    <property type="match status" value="1"/>
</dbReference>
<dbReference type="InterPro" id="IPR011333">
    <property type="entry name" value="SKP1/BTB/POZ_sf"/>
</dbReference>
<dbReference type="InterPro" id="IPR002083">
    <property type="entry name" value="MATH/TRAF_dom"/>
</dbReference>